<dbReference type="RefSeq" id="WP_250929953.1">
    <property type="nucleotide sequence ID" value="NZ_JAMQBK010000044.1"/>
</dbReference>
<keyword evidence="3" id="KW-1185">Reference proteome</keyword>
<accession>A0ABT0U5Y7</accession>
<organism evidence="2 3">
    <name type="scientific">Aporhodopirellula aestuarii</name>
    <dbReference type="NCBI Taxonomy" id="2950107"/>
    <lineage>
        <taxon>Bacteria</taxon>
        <taxon>Pseudomonadati</taxon>
        <taxon>Planctomycetota</taxon>
        <taxon>Planctomycetia</taxon>
        <taxon>Pirellulales</taxon>
        <taxon>Pirellulaceae</taxon>
        <taxon>Aporhodopirellula</taxon>
    </lineage>
</organism>
<sequence length="128" mass="14274">MTGTDDSLFLDDTAPLSDDEKTDANDGHDETHFGHWYDGLPEALGVLSAIVFPLTTAALLHMTIESFERRDILWLLFLGFPVSPVVILSFIGMKLGFRSYPRAKVALVIVQIPSCLIAFFFLRWLVAS</sequence>
<feature type="transmembrane region" description="Helical" evidence="1">
    <location>
        <begin position="105"/>
        <end position="126"/>
    </location>
</feature>
<feature type="transmembrane region" description="Helical" evidence="1">
    <location>
        <begin position="43"/>
        <end position="60"/>
    </location>
</feature>
<dbReference type="Proteomes" id="UP001202961">
    <property type="component" value="Unassembled WGS sequence"/>
</dbReference>
<evidence type="ECO:0000313" key="2">
    <source>
        <dbReference type="EMBL" id="MCM2372318.1"/>
    </source>
</evidence>
<gene>
    <name evidence="2" type="ORF">NB063_17055</name>
</gene>
<proteinExistence type="predicted"/>
<keyword evidence="1" id="KW-1133">Transmembrane helix</keyword>
<reference evidence="2 3" key="1">
    <citation type="journal article" date="2022" name="Syst. Appl. Microbiol.">
        <title>Rhodopirellula aestuarii sp. nov., a novel member of the genus Rhodopirellula isolated from brackish sediments collected in the Tagus River estuary, Portugal.</title>
        <authorList>
            <person name="Vitorino I.R."/>
            <person name="Klimek D."/>
            <person name="Calusinska M."/>
            <person name="Lobo-da-Cunha A."/>
            <person name="Vasconcelos V."/>
            <person name="Lage O.M."/>
        </authorList>
    </citation>
    <scope>NUCLEOTIDE SEQUENCE [LARGE SCALE GENOMIC DNA]</scope>
    <source>
        <strain evidence="2 3">ICT_H3.1</strain>
    </source>
</reference>
<comment type="caution">
    <text evidence="2">The sequence shown here is derived from an EMBL/GenBank/DDBJ whole genome shotgun (WGS) entry which is preliminary data.</text>
</comment>
<evidence type="ECO:0000313" key="3">
    <source>
        <dbReference type="Proteomes" id="UP001202961"/>
    </source>
</evidence>
<feature type="transmembrane region" description="Helical" evidence="1">
    <location>
        <begin position="72"/>
        <end position="93"/>
    </location>
</feature>
<dbReference type="EMBL" id="JAMQBK010000044">
    <property type="protein sequence ID" value="MCM2372318.1"/>
    <property type="molecule type" value="Genomic_DNA"/>
</dbReference>
<name>A0ABT0U5Y7_9BACT</name>
<keyword evidence="1" id="KW-0812">Transmembrane</keyword>
<protein>
    <submittedName>
        <fullName evidence="2">Uncharacterized protein</fullName>
    </submittedName>
</protein>
<evidence type="ECO:0000256" key="1">
    <source>
        <dbReference type="SAM" id="Phobius"/>
    </source>
</evidence>
<keyword evidence="1" id="KW-0472">Membrane</keyword>